<name>A0A3T0KMH9_9BACI</name>
<organism evidence="1 2">
    <name type="scientific">Peribacillus asahii</name>
    <dbReference type="NCBI Taxonomy" id="228899"/>
    <lineage>
        <taxon>Bacteria</taxon>
        <taxon>Bacillati</taxon>
        <taxon>Bacillota</taxon>
        <taxon>Bacilli</taxon>
        <taxon>Bacillales</taxon>
        <taxon>Bacillaceae</taxon>
        <taxon>Peribacillus</taxon>
    </lineage>
</organism>
<dbReference type="AlphaFoldDB" id="A0A3T0KMH9"/>
<dbReference type="SUPFAM" id="SSF55718">
    <property type="entry name" value="SCP-like"/>
    <property type="match status" value="1"/>
</dbReference>
<evidence type="ECO:0000313" key="1">
    <source>
        <dbReference type="EMBL" id="AZV41431.1"/>
    </source>
</evidence>
<dbReference type="EMBL" id="CP026095">
    <property type="protein sequence ID" value="AZV41431.1"/>
    <property type="molecule type" value="Genomic_DNA"/>
</dbReference>
<dbReference type="InterPro" id="IPR036527">
    <property type="entry name" value="SCP2_sterol-bd_dom_sf"/>
</dbReference>
<reference evidence="1 2" key="1">
    <citation type="submission" date="2018-01" db="EMBL/GenBank/DDBJ databases">
        <title>Bacillus asahii Genome sequencing and assembly.</title>
        <authorList>
            <person name="Jiang H."/>
            <person name="Feng Y."/>
            <person name="Zhao F."/>
            <person name="Lin X."/>
        </authorList>
    </citation>
    <scope>NUCLEOTIDE SEQUENCE [LARGE SCALE GENOMIC DNA]</scope>
    <source>
        <strain evidence="1 2">OM18</strain>
    </source>
</reference>
<sequence length="97" mass="10856">MSILDELNKLAEKLNSNGKRTFGKRTRVYQFDLEESGSFQLLIKEGKVKVLEGTPYHPEITLKLSAENLFKLLNDDSSATEAFMAGSLKVDGKVDFT</sequence>
<gene>
    <name evidence="1" type="ORF">BAOM_0820</name>
</gene>
<protein>
    <submittedName>
        <fullName evidence="1">Uncharacterized protein</fullName>
    </submittedName>
</protein>
<dbReference type="InterPro" id="IPR003033">
    <property type="entry name" value="SCP2_sterol-bd_dom"/>
</dbReference>
<dbReference type="Pfam" id="PF02036">
    <property type="entry name" value="SCP2"/>
    <property type="match status" value="1"/>
</dbReference>
<proteinExistence type="predicted"/>
<dbReference type="Gene3D" id="3.30.1050.10">
    <property type="entry name" value="SCP2 sterol-binding domain"/>
    <property type="match status" value="1"/>
</dbReference>
<accession>A0A3T0KMH9</accession>
<evidence type="ECO:0000313" key="2">
    <source>
        <dbReference type="Proteomes" id="UP000283095"/>
    </source>
</evidence>
<dbReference type="Proteomes" id="UP000283095">
    <property type="component" value="Chromosome"/>
</dbReference>
<dbReference type="RefSeq" id="WP_127759131.1">
    <property type="nucleotide sequence ID" value="NZ_CP026095.1"/>
</dbReference>
<dbReference type="KEGG" id="pasa:BAOM_0820"/>
<dbReference type="OrthoDB" id="9804656at2"/>